<dbReference type="Proteomes" id="UP000546464">
    <property type="component" value="Unassembled WGS sequence"/>
</dbReference>
<sequence>MKVKVLARHGLAYSGTVYPKNSEFELPAGPVLDAALRFKQAEEVKASKEPAKK</sequence>
<comment type="caution">
    <text evidence="1">The sequence shown here is derived from an EMBL/GenBank/DDBJ whole genome shotgun (WGS) entry which is preliminary data.</text>
</comment>
<reference evidence="1 2" key="1">
    <citation type="submission" date="2020-07" db="EMBL/GenBank/DDBJ databases">
        <authorList>
            <person name="Feng X."/>
        </authorList>
    </citation>
    <scope>NUCLEOTIDE SEQUENCE [LARGE SCALE GENOMIC DNA]</scope>
    <source>
        <strain evidence="1 2">JCM31066</strain>
    </source>
</reference>
<dbReference type="EMBL" id="JACHVB010000004">
    <property type="protein sequence ID" value="MBC2592692.1"/>
    <property type="molecule type" value="Genomic_DNA"/>
</dbReference>
<organism evidence="1 2">
    <name type="scientific">Ruficoccus amylovorans</name>
    <dbReference type="NCBI Taxonomy" id="1804625"/>
    <lineage>
        <taxon>Bacteria</taxon>
        <taxon>Pseudomonadati</taxon>
        <taxon>Verrucomicrobiota</taxon>
        <taxon>Opitutia</taxon>
        <taxon>Puniceicoccales</taxon>
        <taxon>Cerasicoccaceae</taxon>
        <taxon>Ruficoccus</taxon>
    </lineage>
</organism>
<dbReference type="AlphaFoldDB" id="A0A842H8J0"/>
<protein>
    <submittedName>
        <fullName evidence="1">Uncharacterized protein</fullName>
    </submittedName>
</protein>
<proteinExistence type="predicted"/>
<evidence type="ECO:0000313" key="1">
    <source>
        <dbReference type="EMBL" id="MBC2592692.1"/>
    </source>
</evidence>
<gene>
    <name evidence="1" type="ORF">H5P28_00300</name>
</gene>
<accession>A0A842H8J0</accession>
<evidence type="ECO:0000313" key="2">
    <source>
        <dbReference type="Proteomes" id="UP000546464"/>
    </source>
</evidence>
<dbReference type="RefSeq" id="WP_185673731.1">
    <property type="nucleotide sequence ID" value="NZ_JACHVB010000004.1"/>
</dbReference>
<name>A0A842H8J0_9BACT</name>
<keyword evidence="2" id="KW-1185">Reference proteome</keyword>